<feature type="transmembrane region" description="Helical" evidence="8">
    <location>
        <begin position="459"/>
        <end position="477"/>
    </location>
</feature>
<dbReference type="Pfam" id="PF07779">
    <property type="entry name" value="Cas1_AcylT"/>
    <property type="match status" value="1"/>
</dbReference>
<dbReference type="GO" id="GO:0016020">
    <property type="term" value="C:membrane"/>
    <property type="evidence" value="ECO:0007669"/>
    <property type="project" value="UniProtKB-SubCell"/>
</dbReference>
<comment type="caution">
    <text evidence="10">The sequence shown here is derived from an EMBL/GenBank/DDBJ whole genome shotgun (WGS) entry which is preliminary data.</text>
</comment>
<evidence type="ECO:0000256" key="5">
    <source>
        <dbReference type="ARBA" id="ARBA00022989"/>
    </source>
</evidence>
<feature type="transmembrane region" description="Helical" evidence="8">
    <location>
        <begin position="677"/>
        <end position="697"/>
    </location>
</feature>
<sequence length="826" mass="89888">MSPLSAVLGHASLAALSTGLAALALLLALLQFSGSSRIHNHCHAVQNDGWWVDARALVWQPAGCTLHKYTAADVRTCLAPAGDAASAVISEQIVFIGDSTMRNKYYALARLINPGYMAAANDTKAHSDLSVGWPAIGGPVARFIWDPYLTTPQTHAILSPGSGAGAGAGNASSTRAPKVVVVGSGAWFLRNAEDVGGLQAWRRTVDWLAGRLHAAGHIEHAYVSPVPGVVPALLTPERRRTLTPPAIDTMNAYMAAIDLPVFSAWARMAQGAPQETLDGLHYSAALNDRAVALLLNRVCNPAVVSRGARPPLHTTCCFAYPPPGWYARAAAALTAAAVPLMLLLRRLAKRRVAHALPSADTVRQMAVFGAVLLLMYACDRTPLFAKLHKHFDARVFALLCSLALAAGVAGWAEDPAAGAGFLGRRQTDEWKGWMQIAILVYHLLNASTVAAIYNPVRMLVAMYLFMTGYGHCSFFYAKGDYGLRRLTAVLLRTNVLAVGLAYMMGTSYMDYYFAPLSSAWVLVVWATMRVASARNKDAGWAVWAKLAASAWLMWLVNTLHLWPFGVLERVFGVRWSQREWEFRFGVDIFIVYAGMAVALVRMRHGAQLQAHARWPQMQRWAVVASLAALAWYFWFELTRADKYAYNAWHAYVSPLAVLAFVVLRNATPYLRAHSSSVFRYAGVISLELFIAQFHLFLAADTKAVLVLVHPRLWFVNLAVVSLVFVGMCKLLATASGAISAWLMATPPPPQSSPRQGAGSDIAMAELGHGGDDTSSAARPALDRLASEPPVVLRIIRLLYRLVLHSLAVRWVVGIAVLLAINKHYDD</sequence>
<dbReference type="AlphaFoldDB" id="A0A9W7XZF6"/>
<name>A0A9W7XZF6_9FUNG</name>
<protein>
    <recommendedName>
        <fullName evidence="9">Cas1p 10 TM acyl transferase domain-containing protein</fullName>
    </recommendedName>
</protein>
<evidence type="ECO:0000256" key="4">
    <source>
        <dbReference type="ARBA" id="ARBA00022692"/>
    </source>
</evidence>
<feature type="domain" description="Cas1p 10 TM acyl transferase" evidence="9">
    <location>
        <begin position="360"/>
        <end position="744"/>
    </location>
</feature>
<evidence type="ECO:0000256" key="1">
    <source>
        <dbReference type="ARBA" id="ARBA00004141"/>
    </source>
</evidence>
<keyword evidence="4 8" id="KW-0812">Transmembrane</keyword>
<feature type="transmembrane region" description="Helical" evidence="8">
    <location>
        <begin position="620"/>
        <end position="635"/>
    </location>
</feature>
<feature type="transmembrane region" description="Helical" evidence="8">
    <location>
        <begin position="433"/>
        <end position="453"/>
    </location>
</feature>
<organism evidence="10 11">
    <name type="scientific">Coemansia erecta</name>
    <dbReference type="NCBI Taxonomy" id="147472"/>
    <lineage>
        <taxon>Eukaryota</taxon>
        <taxon>Fungi</taxon>
        <taxon>Fungi incertae sedis</taxon>
        <taxon>Zoopagomycota</taxon>
        <taxon>Kickxellomycotina</taxon>
        <taxon>Kickxellomycetes</taxon>
        <taxon>Kickxellales</taxon>
        <taxon>Kickxellaceae</taxon>
        <taxon>Coemansia</taxon>
    </lineage>
</organism>
<evidence type="ECO:0000256" key="6">
    <source>
        <dbReference type="ARBA" id="ARBA00023136"/>
    </source>
</evidence>
<comment type="similarity">
    <text evidence="2">Belongs to the PC-esterase family. CASD1 subfamily.</text>
</comment>
<evidence type="ECO:0000259" key="9">
    <source>
        <dbReference type="Pfam" id="PF07779"/>
    </source>
</evidence>
<keyword evidence="6 8" id="KW-0472">Membrane</keyword>
<evidence type="ECO:0000256" key="7">
    <source>
        <dbReference type="ARBA" id="ARBA00023180"/>
    </source>
</evidence>
<dbReference type="GO" id="GO:0005794">
    <property type="term" value="C:Golgi apparatus"/>
    <property type="evidence" value="ECO:0007669"/>
    <property type="project" value="UniProtKB-ARBA"/>
</dbReference>
<feature type="transmembrane region" description="Helical" evidence="8">
    <location>
        <begin position="511"/>
        <end position="528"/>
    </location>
</feature>
<feature type="transmembrane region" description="Helical" evidence="8">
    <location>
        <begin position="582"/>
        <end position="600"/>
    </location>
</feature>
<evidence type="ECO:0000313" key="10">
    <source>
        <dbReference type="EMBL" id="KAJ1720810.1"/>
    </source>
</evidence>
<dbReference type="PANTHER" id="PTHR13533">
    <property type="entry name" value="N-ACETYLNEURAMINATE 9-O-ACETYLTRANSFERASE"/>
    <property type="match status" value="1"/>
</dbReference>
<feature type="transmembrane region" description="Helical" evidence="8">
    <location>
        <begin position="801"/>
        <end position="820"/>
    </location>
</feature>
<reference evidence="10" key="1">
    <citation type="submission" date="2022-07" db="EMBL/GenBank/DDBJ databases">
        <title>Phylogenomic reconstructions and comparative analyses of Kickxellomycotina fungi.</title>
        <authorList>
            <person name="Reynolds N.K."/>
            <person name="Stajich J.E."/>
            <person name="Barry K."/>
            <person name="Grigoriev I.V."/>
            <person name="Crous P."/>
            <person name="Smith M.E."/>
        </authorList>
    </citation>
    <scope>NUCLEOTIDE SEQUENCE</scope>
    <source>
        <strain evidence="10">NBRC 32514</strain>
    </source>
</reference>
<feature type="transmembrane region" description="Helical" evidence="8">
    <location>
        <begin position="647"/>
        <end position="665"/>
    </location>
</feature>
<evidence type="ECO:0000313" key="11">
    <source>
        <dbReference type="Proteomes" id="UP001149813"/>
    </source>
</evidence>
<accession>A0A9W7XZF6</accession>
<keyword evidence="11" id="KW-1185">Reference proteome</keyword>
<dbReference type="GO" id="GO:0005975">
    <property type="term" value="P:carbohydrate metabolic process"/>
    <property type="evidence" value="ECO:0007669"/>
    <property type="project" value="UniProtKB-ARBA"/>
</dbReference>
<gene>
    <name evidence="10" type="ORF">LPJ53_004598</name>
</gene>
<evidence type="ECO:0000256" key="2">
    <source>
        <dbReference type="ARBA" id="ARBA00010666"/>
    </source>
</evidence>
<evidence type="ECO:0000256" key="3">
    <source>
        <dbReference type="ARBA" id="ARBA00022679"/>
    </source>
</evidence>
<dbReference type="PANTHER" id="PTHR13533:SF1">
    <property type="entry name" value="N-ACETYLNEURAMINATE 9-O-ACETYLTRANSFERASE"/>
    <property type="match status" value="1"/>
</dbReference>
<keyword evidence="3" id="KW-0808">Transferase</keyword>
<proteinExistence type="inferred from homology"/>
<dbReference type="GO" id="GO:0016740">
    <property type="term" value="F:transferase activity"/>
    <property type="evidence" value="ECO:0007669"/>
    <property type="project" value="UniProtKB-KW"/>
</dbReference>
<keyword evidence="5 8" id="KW-1133">Transmembrane helix</keyword>
<evidence type="ECO:0000256" key="8">
    <source>
        <dbReference type="SAM" id="Phobius"/>
    </source>
</evidence>
<keyword evidence="7" id="KW-0325">Glycoprotein</keyword>
<feature type="transmembrane region" description="Helical" evidence="8">
    <location>
        <begin position="717"/>
        <end position="744"/>
    </location>
</feature>
<dbReference type="InterPro" id="IPR012419">
    <property type="entry name" value="Cas1_AcylTrans_dom"/>
</dbReference>
<dbReference type="Proteomes" id="UP001149813">
    <property type="component" value="Unassembled WGS sequence"/>
</dbReference>
<feature type="transmembrane region" description="Helical" evidence="8">
    <location>
        <begin position="395"/>
        <end position="412"/>
    </location>
</feature>
<feature type="transmembrane region" description="Helical" evidence="8">
    <location>
        <begin position="540"/>
        <end position="562"/>
    </location>
</feature>
<comment type="subcellular location">
    <subcellularLocation>
        <location evidence="1">Membrane</location>
        <topology evidence="1">Multi-pass membrane protein</topology>
    </subcellularLocation>
</comment>
<feature type="transmembrane region" description="Helical" evidence="8">
    <location>
        <begin position="325"/>
        <end position="344"/>
    </location>
</feature>
<dbReference type="OrthoDB" id="1932925at2759"/>
<dbReference type="EMBL" id="JANBOJ010000223">
    <property type="protein sequence ID" value="KAJ1720810.1"/>
    <property type="molecule type" value="Genomic_DNA"/>
</dbReference>